<keyword evidence="1" id="KW-0560">Oxidoreductase</keyword>
<dbReference type="CDD" id="cd07129">
    <property type="entry name" value="ALDH_KGSADH"/>
    <property type="match status" value="1"/>
</dbReference>
<dbReference type="InterPro" id="IPR050740">
    <property type="entry name" value="Aldehyde_DH_Superfamily"/>
</dbReference>
<gene>
    <name evidence="3" type="ORF">AYO28_03660</name>
</gene>
<dbReference type="PANTHER" id="PTHR43353:SF3">
    <property type="entry name" value="ALDEHYDE DEHYDROGENASE-RELATED"/>
    <property type="match status" value="1"/>
</dbReference>
<accession>A0A177SAK9</accession>
<dbReference type="InterPro" id="IPR016162">
    <property type="entry name" value="Ald_DH_N"/>
</dbReference>
<dbReference type="EMBL" id="LUCV01000049">
    <property type="protein sequence ID" value="OAI84987.1"/>
    <property type="molecule type" value="Genomic_DNA"/>
</dbReference>
<protein>
    <submittedName>
        <fullName evidence="3">Aldehyde dehydrogenase</fullName>
    </submittedName>
</protein>
<evidence type="ECO:0000256" key="1">
    <source>
        <dbReference type="ARBA" id="ARBA00023002"/>
    </source>
</evidence>
<dbReference type="Gene3D" id="3.40.309.10">
    <property type="entry name" value="Aldehyde Dehydrogenase, Chain A, domain 2"/>
    <property type="match status" value="1"/>
</dbReference>
<evidence type="ECO:0000313" key="4">
    <source>
        <dbReference type="Proteomes" id="UP000077752"/>
    </source>
</evidence>
<name>A0A177SAK9_PSEPU</name>
<reference evidence="3 4" key="1">
    <citation type="submission" date="2016-03" db="EMBL/GenBank/DDBJ databases">
        <title>Draft Genome Assembly of Pseudomonas putida strain CBF10-2.</title>
        <authorList>
            <person name="Iyer R.S."/>
            <person name="Damania A."/>
        </authorList>
    </citation>
    <scope>NUCLEOTIDE SEQUENCE [LARGE SCALE GENOMIC DNA]</scope>
    <source>
        <strain evidence="3 4">CBF10-2</strain>
    </source>
</reference>
<dbReference type="Pfam" id="PF00171">
    <property type="entry name" value="Aldedh"/>
    <property type="match status" value="1"/>
</dbReference>
<dbReference type="InterPro" id="IPR015590">
    <property type="entry name" value="Aldehyde_DH_dom"/>
</dbReference>
<dbReference type="Proteomes" id="UP000077752">
    <property type="component" value="Unassembled WGS sequence"/>
</dbReference>
<dbReference type="InterPro" id="IPR016161">
    <property type="entry name" value="Ald_DH/histidinol_DH"/>
</dbReference>
<dbReference type="RefSeq" id="WP_064304756.1">
    <property type="nucleotide sequence ID" value="NZ_LUCV01000049.1"/>
</dbReference>
<evidence type="ECO:0000313" key="3">
    <source>
        <dbReference type="EMBL" id="OAI84987.1"/>
    </source>
</evidence>
<organism evidence="3 4">
    <name type="scientific">Pseudomonas putida</name>
    <name type="common">Arthrobacter siderocapsulatus</name>
    <dbReference type="NCBI Taxonomy" id="303"/>
    <lineage>
        <taxon>Bacteria</taxon>
        <taxon>Pseudomonadati</taxon>
        <taxon>Pseudomonadota</taxon>
        <taxon>Gammaproteobacteria</taxon>
        <taxon>Pseudomonadales</taxon>
        <taxon>Pseudomonadaceae</taxon>
        <taxon>Pseudomonas</taxon>
    </lineage>
</organism>
<sequence>MSIQHDSSLALIEQVVAKAVAAADFWAESPAAVRAALLNGLATALEDQQAELVAIADRESGLGEGRLKGEVARTAFQLRGFASEVEAGVPYRQVVNAAVAGAPPAGRPALVRVQRALGPVAMFSASNFPFAFSVLGGDTASALAAGCPVVVKAHSGHPELSRAVYELAASVVRQQGLPEGLLTLVEATSRAGGTYLVQHPGIAAVAFTGSYQGGKALWQAANERPRPVPFFGELGSINPLVALPGALEKDSEGLAKTLAASITLGCGQFCTSPGLIVLLDSPHSERFVTQLAEAIAPIATHRMLTAGMRQGFDAAAATVAANADAVFTPAADGAGPAPRLFSTDAAAFIANAHLREEMFGPAALLVRAASVAEVVAVLEAVGGSLTTTLWGAEQASDDNRQLVRAAEKISGRVLFGGVPTGVAVCHAQQHGGPWPSSTTPQTTSVGYAALERFLRPVALQDAPAWTLG</sequence>
<dbReference type="Gene3D" id="3.40.605.10">
    <property type="entry name" value="Aldehyde Dehydrogenase, Chain A, domain 1"/>
    <property type="match status" value="1"/>
</dbReference>
<evidence type="ECO:0000259" key="2">
    <source>
        <dbReference type="Pfam" id="PF00171"/>
    </source>
</evidence>
<proteinExistence type="predicted"/>
<feature type="domain" description="Aldehyde dehydrogenase" evidence="2">
    <location>
        <begin position="9"/>
        <end position="394"/>
    </location>
</feature>
<comment type="caution">
    <text evidence="3">The sequence shown here is derived from an EMBL/GenBank/DDBJ whole genome shotgun (WGS) entry which is preliminary data.</text>
</comment>
<dbReference type="InterPro" id="IPR044151">
    <property type="entry name" value="ALDH_KGSADH"/>
</dbReference>
<dbReference type="AlphaFoldDB" id="A0A177SAK9"/>
<dbReference type="SUPFAM" id="SSF53720">
    <property type="entry name" value="ALDH-like"/>
    <property type="match status" value="1"/>
</dbReference>
<dbReference type="PANTHER" id="PTHR43353">
    <property type="entry name" value="SUCCINATE-SEMIALDEHYDE DEHYDROGENASE, MITOCHONDRIAL"/>
    <property type="match status" value="1"/>
</dbReference>
<dbReference type="InterPro" id="IPR016163">
    <property type="entry name" value="Ald_DH_C"/>
</dbReference>
<dbReference type="GO" id="GO:0016620">
    <property type="term" value="F:oxidoreductase activity, acting on the aldehyde or oxo group of donors, NAD or NADP as acceptor"/>
    <property type="evidence" value="ECO:0007669"/>
    <property type="project" value="InterPro"/>
</dbReference>